<dbReference type="EMBL" id="VDUW01000009">
    <property type="protein sequence ID" value="TXL62554.1"/>
    <property type="molecule type" value="Genomic_DNA"/>
</dbReference>
<keyword evidence="6 8" id="KW-0961">Cell wall biogenesis/degradation</keyword>
<dbReference type="InterPro" id="IPR001920">
    <property type="entry name" value="Asp/Glu_race"/>
</dbReference>
<keyword evidence="4 8" id="KW-0573">Peptidoglycan synthesis</keyword>
<feature type="binding site" evidence="8">
    <location>
        <begin position="41"/>
        <end position="42"/>
    </location>
    <ligand>
        <name>substrate</name>
    </ligand>
</feature>
<accession>A0A5C8NL25</accession>
<evidence type="ECO:0000313" key="10">
    <source>
        <dbReference type="Proteomes" id="UP000321574"/>
    </source>
</evidence>
<dbReference type="AlphaFoldDB" id="A0A5C8NL25"/>
<dbReference type="NCBIfam" id="TIGR00067">
    <property type="entry name" value="glut_race"/>
    <property type="match status" value="1"/>
</dbReference>
<evidence type="ECO:0000256" key="4">
    <source>
        <dbReference type="ARBA" id="ARBA00022984"/>
    </source>
</evidence>
<dbReference type="PROSITE" id="PS00923">
    <property type="entry name" value="ASP_GLU_RACEMASE_1"/>
    <property type="match status" value="1"/>
</dbReference>
<dbReference type="PANTHER" id="PTHR21198">
    <property type="entry name" value="GLUTAMATE RACEMASE"/>
    <property type="match status" value="1"/>
</dbReference>
<dbReference type="InterPro" id="IPR015942">
    <property type="entry name" value="Asp/Glu/hydantoin_racemase"/>
</dbReference>
<dbReference type="EC" id="5.1.1.3" evidence="2 8"/>
<evidence type="ECO:0000256" key="8">
    <source>
        <dbReference type="HAMAP-Rule" id="MF_00258"/>
    </source>
</evidence>
<dbReference type="RefSeq" id="WP_147668626.1">
    <property type="nucleotide sequence ID" value="NZ_VDUW01000009.1"/>
</dbReference>
<feature type="binding site" evidence="8">
    <location>
        <begin position="185"/>
        <end position="186"/>
    </location>
    <ligand>
        <name>substrate</name>
    </ligand>
</feature>
<keyword evidence="10" id="KW-1185">Reference proteome</keyword>
<evidence type="ECO:0000256" key="2">
    <source>
        <dbReference type="ARBA" id="ARBA00013090"/>
    </source>
</evidence>
<dbReference type="InterPro" id="IPR018187">
    <property type="entry name" value="Asp/Glu_racemase_AS_1"/>
</dbReference>
<dbReference type="OrthoDB" id="9801055at2"/>
<comment type="pathway">
    <text evidence="8">Cell wall biogenesis; peptidoglycan biosynthesis.</text>
</comment>
<dbReference type="FunFam" id="3.40.50.1860:FF:000002">
    <property type="entry name" value="Glutamate racemase"/>
    <property type="match status" value="1"/>
</dbReference>
<feature type="binding site" evidence="8">
    <location>
        <begin position="73"/>
        <end position="74"/>
    </location>
    <ligand>
        <name>substrate</name>
    </ligand>
</feature>
<comment type="similarity">
    <text evidence="8">Belongs to the aspartate/glutamate racemases family.</text>
</comment>
<dbReference type="PANTHER" id="PTHR21198:SF2">
    <property type="entry name" value="GLUTAMATE RACEMASE"/>
    <property type="match status" value="1"/>
</dbReference>
<evidence type="ECO:0000256" key="7">
    <source>
        <dbReference type="ARBA" id="ARBA00070053"/>
    </source>
</evidence>
<dbReference type="Gene3D" id="3.40.50.1860">
    <property type="match status" value="2"/>
</dbReference>
<gene>
    <name evidence="9" type="primary">racE</name>
    <name evidence="8" type="synonym">murI</name>
    <name evidence="9" type="ORF">FHP05_12170</name>
</gene>
<evidence type="ECO:0000313" key="9">
    <source>
        <dbReference type="EMBL" id="TXL62554.1"/>
    </source>
</evidence>
<dbReference type="GO" id="GO:0009252">
    <property type="term" value="P:peptidoglycan biosynthetic process"/>
    <property type="evidence" value="ECO:0007669"/>
    <property type="project" value="UniProtKB-UniRule"/>
</dbReference>
<dbReference type="GO" id="GO:0071555">
    <property type="term" value="P:cell wall organization"/>
    <property type="evidence" value="ECO:0007669"/>
    <property type="project" value="UniProtKB-KW"/>
</dbReference>
<feature type="binding site" evidence="8">
    <location>
        <begin position="9"/>
        <end position="10"/>
    </location>
    <ligand>
        <name>substrate</name>
    </ligand>
</feature>
<keyword evidence="5 8" id="KW-0413">Isomerase</keyword>
<name>A0A5C8NL25_9BACI</name>
<comment type="caution">
    <text evidence="9">The sequence shown here is derived from an EMBL/GenBank/DDBJ whole genome shotgun (WGS) entry which is preliminary data.</text>
</comment>
<organism evidence="9 10">
    <name type="scientific">Cerasibacillus terrae</name>
    <dbReference type="NCBI Taxonomy" id="2498845"/>
    <lineage>
        <taxon>Bacteria</taxon>
        <taxon>Bacillati</taxon>
        <taxon>Bacillota</taxon>
        <taxon>Bacilli</taxon>
        <taxon>Bacillales</taxon>
        <taxon>Bacillaceae</taxon>
        <taxon>Cerasibacillus</taxon>
    </lineage>
</organism>
<dbReference type="GO" id="GO:0008881">
    <property type="term" value="F:glutamate racemase activity"/>
    <property type="evidence" value="ECO:0007669"/>
    <property type="project" value="UniProtKB-UniRule"/>
</dbReference>
<dbReference type="InterPro" id="IPR033134">
    <property type="entry name" value="Asp/Glu_racemase_AS_2"/>
</dbReference>
<dbReference type="InterPro" id="IPR004391">
    <property type="entry name" value="Glu_race"/>
</dbReference>
<feature type="active site" description="Proton donor/acceptor" evidence="8">
    <location>
        <position position="184"/>
    </location>
</feature>
<dbReference type="Pfam" id="PF01177">
    <property type="entry name" value="Asp_Glu_race"/>
    <property type="match status" value="1"/>
</dbReference>
<dbReference type="GO" id="GO:0042802">
    <property type="term" value="F:identical protein binding"/>
    <property type="evidence" value="ECO:0007669"/>
    <property type="project" value="UniProtKB-ARBA"/>
</dbReference>
<dbReference type="Proteomes" id="UP000321574">
    <property type="component" value="Unassembled WGS sequence"/>
</dbReference>
<evidence type="ECO:0000256" key="5">
    <source>
        <dbReference type="ARBA" id="ARBA00023235"/>
    </source>
</evidence>
<dbReference type="UniPathway" id="UPA00219"/>
<evidence type="ECO:0000256" key="3">
    <source>
        <dbReference type="ARBA" id="ARBA00022960"/>
    </source>
</evidence>
<dbReference type="SUPFAM" id="SSF53681">
    <property type="entry name" value="Aspartate/glutamate racemase"/>
    <property type="match status" value="2"/>
</dbReference>
<dbReference type="HAMAP" id="MF_00258">
    <property type="entry name" value="Glu_racemase"/>
    <property type="match status" value="1"/>
</dbReference>
<proteinExistence type="inferred from homology"/>
<protein>
    <recommendedName>
        <fullName evidence="7 8">Glutamate racemase</fullName>
        <ecNumber evidence="2 8">5.1.1.3</ecNumber>
    </recommendedName>
</protein>
<keyword evidence="3 8" id="KW-0133">Cell shape</keyword>
<evidence type="ECO:0000256" key="6">
    <source>
        <dbReference type="ARBA" id="ARBA00023316"/>
    </source>
</evidence>
<dbReference type="NCBIfam" id="NF002035">
    <property type="entry name" value="PRK00865.1-3"/>
    <property type="match status" value="1"/>
</dbReference>
<comment type="function">
    <text evidence="8">Provides the (R)-glutamate required for cell wall biosynthesis.</text>
</comment>
<reference evidence="9 10" key="1">
    <citation type="submission" date="2019-06" db="EMBL/GenBank/DDBJ databases">
        <title>Cerasibacillus sp. nov., isolated from maize field.</title>
        <authorList>
            <person name="Lin S.-Y."/>
            <person name="Tsai C.-F."/>
            <person name="Young C.-C."/>
        </authorList>
    </citation>
    <scope>NUCLEOTIDE SEQUENCE [LARGE SCALE GENOMIC DNA]</scope>
    <source>
        <strain evidence="9 10">CC-CFT480</strain>
    </source>
</reference>
<evidence type="ECO:0000256" key="1">
    <source>
        <dbReference type="ARBA" id="ARBA00001602"/>
    </source>
</evidence>
<feature type="active site" description="Proton donor/acceptor" evidence="8">
    <location>
        <position position="72"/>
    </location>
</feature>
<sequence length="272" mass="30254">MKRPIGVIDSGVGGLTVAHEMMRQLPNETLIYLGDTLRCPYGSRSEQEIIQFTNEMVDFLLKKNIKMLVIACNTATAYTLENLRKTLPIPVLGVIKPGARAAIKMTVSNSIGVIGTEATIKSNAYEKALKNIKPEIEVQSLPCPLFVPMVESGILSGRKAEEIVRESLAPFIKQKNMDTLVLGCTHYPLLKETIQSVTGDDIKIISSSDETAREASAILEVHELLRADDDKTDHMFYTTGELDVFERITRELFKTTVHDIQKVNIHQINNSI</sequence>
<dbReference type="GO" id="GO:0008360">
    <property type="term" value="P:regulation of cell shape"/>
    <property type="evidence" value="ECO:0007669"/>
    <property type="project" value="UniProtKB-KW"/>
</dbReference>
<comment type="catalytic activity">
    <reaction evidence="1 8">
        <text>L-glutamate = D-glutamate</text>
        <dbReference type="Rhea" id="RHEA:12813"/>
        <dbReference type="ChEBI" id="CHEBI:29985"/>
        <dbReference type="ChEBI" id="CHEBI:29986"/>
        <dbReference type="EC" id="5.1.1.3"/>
    </reaction>
</comment>
<dbReference type="PROSITE" id="PS00924">
    <property type="entry name" value="ASP_GLU_RACEMASE_2"/>
    <property type="match status" value="1"/>
</dbReference>